<organism evidence="8 9">
    <name type="scientific">Desulforhopalus singaporensis</name>
    <dbReference type="NCBI Taxonomy" id="91360"/>
    <lineage>
        <taxon>Bacteria</taxon>
        <taxon>Pseudomonadati</taxon>
        <taxon>Thermodesulfobacteriota</taxon>
        <taxon>Desulfobulbia</taxon>
        <taxon>Desulfobulbales</taxon>
        <taxon>Desulfocapsaceae</taxon>
        <taxon>Desulforhopalus</taxon>
    </lineage>
</organism>
<keyword evidence="5" id="KW-1278">Translocase</keyword>
<dbReference type="SUPFAM" id="SSF52540">
    <property type="entry name" value="P-loop containing nucleoside triphosphate hydrolases"/>
    <property type="match status" value="1"/>
</dbReference>
<dbReference type="InterPro" id="IPR027417">
    <property type="entry name" value="P-loop_NTPase"/>
</dbReference>
<dbReference type="Gene3D" id="2.40.50.140">
    <property type="entry name" value="Nucleic acid-binding proteins"/>
    <property type="match status" value="1"/>
</dbReference>
<reference evidence="8 9" key="1">
    <citation type="submission" date="2016-10" db="EMBL/GenBank/DDBJ databases">
        <authorList>
            <person name="de Groot N.N."/>
        </authorList>
    </citation>
    <scope>NUCLEOTIDE SEQUENCE [LARGE SCALE GENOMIC DNA]</scope>
    <source>
        <strain evidence="8 9">DSM 12130</strain>
    </source>
</reference>
<gene>
    <name evidence="8" type="ORF">SAMN05660330_02833</name>
</gene>
<evidence type="ECO:0000259" key="7">
    <source>
        <dbReference type="PROSITE" id="PS50893"/>
    </source>
</evidence>
<dbReference type="Pfam" id="PF08402">
    <property type="entry name" value="TOBE_2"/>
    <property type="match status" value="1"/>
</dbReference>
<evidence type="ECO:0000256" key="4">
    <source>
        <dbReference type="ARBA" id="ARBA00022840"/>
    </source>
</evidence>
<dbReference type="SUPFAM" id="SSF50331">
    <property type="entry name" value="MOP-like"/>
    <property type="match status" value="1"/>
</dbReference>
<dbReference type="FunFam" id="3.40.50.300:FF:000425">
    <property type="entry name" value="Probable ABC transporter, ATP-binding subunit"/>
    <property type="match status" value="1"/>
</dbReference>
<evidence type="ECO:0000256" key="2">
    <source>
        <dbReference type="ARBA" id="ARBA00022475"/>
    </source>
</evidence>
<evidence type="ECO:0000256" key="1">
    <source>
        <dbReference type="ARBA" id="ARBA00022448"/>
    </source>
</evidence>
<keyword evidence="9" id="KW-1185">Reference proteome</keyword>
<evidence type="ECO:0000256" key="5">
    <source>
        <dbReference type="ARBA" id="ARBA00022967"/>
    </source>
</evidence>
<accession>A0A1H0SWV6</accession>
<dbReference type="GO" id="GO:0055052">
    <property type="term" value="C:ATP-binding cassette (ABC) transporter complex, substrate-binding subunit-containing"/>
    <property type="evidence" value="ECO:0007669"/>
    <property type="project" value="TreeGrafter"/>
</dbReference>
<keyword evidence="4 8" id="KW-0067">ATP-binding</keyword>
<dbReference type="OrthoDB" id="9809450at2"/>
<dbReference type="InterPro" id="IPR003593">
    <property type="entry name" value="AAA+_ATPase"/>
</dbReference>
<feature type="domain" description="ABC transporter" evidence="7">
    <location>
        <begin position="4"/>
        <end position="234"/>
    </location>
</feature>
<sequence length="338" mass="37643">MGKLELRDLTIRYRTETIVTGLNLTVDDGEFFSLVGPSGVGKTSLLKTIAGLHFPDQGQIFINGREVTVTSADKRDTVLIFQKPLLFPFLNVFQNIAFGLKMAGMEQKKIQEKIADVLKLMELEGFERRKVHQLSGGQQQRVALARGLVLAPSLLLLDEPLSSLDPGLRLKMRDLIKKVQRKTNITMLFVTHDQAEALTISDRIGVLLDGRVQQAGTPHQLFYRPATAEVAGFFGNTNFLTGAVRRNMFCWNALKLPLVHRNQDRASGVVRPEDITISLTREDNSIAATVTSVSFEGALTRVTVTLGAEQLTVLTTRTGCRRGDRVWLTIDPENIHFF</sequence>
<dbReference type="InterPro" id="IPR047641">
    <property type="entry name" value="ABC_transpr_MalK/UgpC-like"/>
</dbReference>
<evidence type="ECO:0000313" key="8">
    <source>
        <dbReference type="EMBL" id="SDP46124.1"/>
    </source>
</evidence>
<dbReference type="RefSeq" id="WP_092223938.1">
    <property type="nucleotide sequence ID" value="NZ_FNJI01000021.1"/>
</dbReference>
<dbReference type="Gene3D" id="3.40.50.300">
    <property type="entry name" value="P-loop containing nucleotide triphosphate hydrolases"/>
    <property type="match status" value="1"/>
</dbReference>
<dbReference type="AlphaFoldDB" id="A0A1H0SWV6"/>
<keyword evidence="1" id="KW-0813">Transport</keyword>
<evidence type="ECO:0000313" key="9">
    <source>
        <dbReference type="Proteomes" id="UP000199073"/>
    </source>
</evidence>
<dbReference type="Proteomes" id="UP000199073">
    <property type="component" value="Unassembled WGS sequence"/>
</dbReference>
<dbReference type="GO" id="GO:0015697">
    <property type="term" value="P:quaternary ammonium group transport"/>
    <property type="evidence" value="ECO:0007669"/>
    <property type="project" value="UniProtKB-ARBA"/>
</dbReference>
<dbReference type="InterPro" id="IPR008995">
    <property type="entry name" value="Mo/tungstate-bd_C_term_dom"/>
</dbReference>
<evidence type="ECO:0000256" key="3">
    <source>
        <dbReference type="ARBA" id="ARBA00022741"/>
    </source>
</evidence>
<dbReference type="InterPro" id="IPR017871">
    <property type="entry name" value="ABC_transporter-like_CS"/>
</dbReference>
<keyword evidence="3" id="KW-0547">Nucleotide-binding</keyword>
<dbReference type="Pfam" id="PF00005">
    <property type="entry name" value="ABC_tran"/>
    <property type="match status" value="1"/>
</dbReference>
<proteinExistence type="predicted"/>
<name>A0A1H0SWV6_9BACT</name>
<dbReference type="PROSITE" id="PS50893">
    <property type="entry name" value="ABC_TRANSPORTER_2"/>
    <property type="match status" value="1"/>
</dbReference>
<dbReference type="PANTHER" id="PTHR43875">
    <property type="entry name" value="MALTODEXTRIN IMPORT ATP-BINDING PROTEIN MSMX"/>
    <property type="match status" value="1"/>
</dbReference>
<dbReference type="STRING" id="91360.SAMN05660330_02833"/>
<dbReference type="GO" id="GO:0016887">
    <property type="term" value="F:ATP hydrolysis activity"/>
    <property type="evidence" value="ECO:0007669"/>
    <property type="project" value="InterPro"/>
</dbReference>
<dbReference type="InterPro" id="IPR003439">
    <property type="entry name" value="ABC_transporter-like_ATP-bd"/>
</dbReference>
<dbReference type="EMBL" id="FNJI01000021">
    <property type="protein sequence ID" value="SDP46124.1"/>
    <property type="molecule type" value="Genomic_DNA"/>
</dbReference>
<keyword evidence="2" id="KW-1003">Cell membrane</keyword>
<evidence type="ECO:0000256" key="6">
    <source>
        <dbReference type="ARBA" id="ARBA00023136"/>
    </source>
</evidence>
<dbReference type="InterPro" id="IPR013611">
    <property type="entry name" value="Transp-assoc_OB_typ2"/>
</dbReference>
<keyword evidence="6" id="KW-0472">Membrane</keyword>
<dbReference type="PROSITE" id="PS00211">
    <property type="entry name" value="ABC_TRANSPORTER_1"/>
    <property type="match status" value="1"/>
</dbReference>
<dbReference type="PANTHER" id="PTHR43875:SF15">
    <property type="entry name" value="TREHALOSE IMPORT ATP-BINDING PROTEIN SUGC"/>
    <property type="match status" value="1"/>
</dbReference>
<dbReference type="SMART" id="SM00382">
    <property type="entry name" value="AAA"/>
    <property type="match status" value="1"/>
</dbReference>
<dbReference type="GO" id="GO:0005524">
    <property type="term" value="F:ATP binding"/>
    <property type="evidence" value="ECO:0007669"/>
    <property type="project" value="UniProtKB-KW"/>
</dbReference>
<dbReference type="GO" id="GO:0022857">
    <property type="term" value="F:transmembrane transporter activity"/>
    <property type="evidence" value="ECO:0007669"/>
    <property type="project" value="InterPro"/>
</dbReference>
<dbReference type="InterPro" id="IPR012340">
    <property type="entry name" value="NA-bd_OB-fold"/>
</dbReference>
<protein>
    <submittedName>
        <fullName evidence="8">Spermidine/putrescine transport system ATP-binding protein</fullName>
    </submittedName>
</protein>